<dbReference type="SUPFAM" id="SSF63411">
    <property type="entry name" value="LuxS/MPP-like metallohydrolase"/>
    <property type="match status" value="3"/>
</dbReference>
<dbReference type="Gene3D" id="3.30.830.10">
    <property type="entry name" value="Metalloenzyme, LuxS/M16 peptidase-like"/>
    <property type="match status" value="4"/>
</dbReference>
<name>A0A2S4V9W8_9BASI</name>
<reference evidence="5" key="2">
    <citation type="journal article" date="2018" name="BMC Genomics">
        <title>Genomic insights into host adaptation between the wheat stripe rust pathogen (Puccinia striiformis f. sp. tritici) and the barley stripe rust pathogen (Puccinia striiformis f. sp. hordei).</title>
        <authorList>
            <person name="Xia C."/>
            <person name="Wang M."/>
            <person name="Yin C."/>
            <person name="Cornejo O.E."/>
            <person name="Hulbert S.H."/>
            <person name="Chen X."/>
        </authorList>
    </citation>
    <scope>NUCLEOTIDE SEQUENCE [LARGE SCALE GENOMIC DNA]</scope>
    <source>
        <strain evidence="5">93TX-2</strain>
    </source>
</reference>
<feature type="domain" description="Peptidase M16 C-terminal" evidence="3">
    <location>
        <begin position="365"/>
        <end position="483"/>
    </location>
</feature>
<dbReference type="Pfam" id="PF05193">
    <property type="entry name" value="Peptidase_M16_C"/>
    <property type="match status" value="1"/>
</dbReference>
<feature type="region of interest" description="Disordered" evidence="1">
    <location>
        <begin position="23"/>
        <end position="71"/>
    </location>
</feature>
<proteinExistence type="predicted"/>
<accession>A0A2S4V9W8</accession>
<sequence length="1077" mass="118928">MVQLHRLVRLRLPALRPALASSSAQLRLRRPQLPPPRRTSNSGKKPTQQALIMGHHQSQEKKKPDTIPSAHGNFDRIVEPFNLDSAPIQVAKWKSRKTGLSVVWADVEGPLVNGYFTVATEIFNDSGVPHTLEHLIFLGSEKYPYKGILDSLANRAFAKGTNAWTDTTHTAYTVTTAGSEGFLRLLPGTLLFSTYDVILFLKTYLGYSHRSSQFFSIMVCLFHRNFPSQSAPYLDCLTCVTSVLYPTITSEGFTTEVYHINGKGEDAGVVYSEMQGRENGAMDLMSLRNQQLLYPPTSGYRSETGGLMEALRVLTVEQIREYHDTTILLEVLNSQVEPSLVQHGQDRIPSGWKRPFLETPSQGGARIEKSQTVEVEFPEKDESIGEVQISWVGPSTDDFLLQTALDVLGTYLTDSAVSPLAKKFIEIDCPLCTDITFHPTDAEKVITTVYLSSVPVEQLNSIEDSFKKALAEQAASIDMGRLKMVIERAALKTANAMEVDASDCLSSAIISNFLYGSGSDLVTTGWSAAQWSTVFRTWLVDPPSTCIIGKPSAKLSDKLEADTKPTFRSHSSEIWSRGFKEVGRKTNPMLKNFLADFPIPKLDSINWIDVEMANGNGTYSTDLQSHIDHKDPGTLPYFVQFNHIKSNFITIHVNLSPPDLPPNYFSLLPAYLHSFFSLPSRENGSRLSYDEVVHQLDTQTVEYDINLGSPISQTLEVIMKVEKSKYATAVSWLGDLLWRSEFDKEEGSDVSAALYDEMTFSADLSPLTSNNLFKQESSLPVILEKLKSEPEALVKQMEQLRSYLNLVEAFSIIGGESFFCTHFFFGSSMGRLIPAELHKPLFGNAVLTSDGAQPSGQVIVMSMPSIESSYAYHAAKGPQGFDHPDNAALMVAISVLNAMESYLWKAIRGTGLAYGTSIGANSEIGHAFLESGRVIQDLVDKKVTTLLKFDDLILESAKSSSVFGVACKIATGPDAAYRVYADVALKGISKDALRHQLELAKSVTQEDVLESIRKYILPIFDSKTSLAAIASSSTKSESISDYFKQAGYKVETRELQKNACVEGLNEDDETDSSSSAF</sequence>
<keyword evidence="5" id="KW-1185">Reference proteome</keyword>
<evidence type="ECO:0000259" key="3">
    <source>
        <dbReference type="Pfam" id="PF05193"/>
    </source>
</evidence>
<dbReference type="InterPro" id="IPR007863">
    <property type="entry name" value="Peptidase_M16_C"/>
</dbReference>
<dbReference type="OrthoDB" id="4953at2759"/>
<feature type="compositionally biased region" description="Polar residues" evidence="1">
    <location>
        <begin position="39"/>
        <end position="50"/>
    </location>
</feature>
<dbReference type="GO" id="GO:0046872">
    <property type="term" value="F:metal ion binding"/>
    <property type="evidence" value="ECO:0007669"/>
    <property type="project" value="InterPro"/>
</dbReference>
<dbReference type="InterPro" id="IPR011249">
    <property type="entry name" value="Metalloenz_LuxS/M16"/>
</dbReference>
<evidence type="ECO:0000259" key="2">
    <source>
        <dbReference type="Pfam" id="PF00675"/>
    </source>
</evidence>
<reference evidence="4 5" key="1">
    <citation type="submission" date="2017-12" db="EMBL/GenBank/DDBJ databases">
        <title>Gene loss provides genomic basis for host adaptation in cereal stripe rust fungi.</title>
        <authorList>
            <person name="Xia C."/>
        </authorList>
    </citation>
    <scope>NUCLEOTIDE SEQUENCE [LARGE SCALE GENOMIC DNA]</scope>
    <source>
        <strain evidence="4 5">93TX-2</strain>
    </source>
</reference>
<evidence type="ECO:0000256" key="1">
    <source>
        <dbReference type="SAM" id="MobiDB-lite"/>
    </source>
</evidence>
<dbReference type="VEuPathDB" id="FungiDB:PSHT_10429"/>
<gene>
    <name evidence="4" type="ORF">PSHT_10429</name>
</gene>
<reference evidence="5" key="3">
    <citation type="journal article" date="2018" name="Mol. Plant Microbe Interact.">
        <title>Genome sequence resources for the wheat stripe rust pathogen (Puccinia striiformis f. sp. tritici) and the barley stripe rust pathogen (Puccinia striiformis f. sp. hordei).</title>
        <authorList>
            <person name="Xia C."/>
            <person name="Wang M."/>
            <person name="Yin C."/>
            <person name="Cornejo O.E."/>
            <person name="Hulbert S.H."/>
            <person name="Chen X."/>
        </authorList>
    </citation>
    <scope>NUCLEOTIDE SEQUENCE [LARGE SCALE GENOMIC DNA]</scope>
    <source>
        <strain evidence="5">93TX-2</strain>
    </source>
</reference>
<dbReference type="PANTHER" id="PTHR43016:SF16">
    <property type="entry name" value="METALLOPROTEASE, PUTATIVE (AFU_ORTHOLOGUE AFUA_4G07610)-RELATED"/>
    <property type="match status" value="1"/>
</dbReference>
<dbReference type="AlphaFoldDB" id="A0A2S4V9W8"/>
<evidence type="ECO:0000313" key="4">
    <source>
        <dbReference type="EMBL" id="POW06319.1"/>
    </source>
</evidence>
<organism evidence="4 5">
    <name type="scientific">Puccinia striiformis</name>
    <dbReference type="NCBI Taxonomy" id="27350"/>
    <lineage>
        <taxon>Eukaryota</taxon>
        <taxon>Fungi</taxon>
        <taxon>Dikarya</taxon>
        <taxon>Basidiomycota</taxon>
        <taxon>Pucciniomycotina</taxon>
        <taxon>Pucciniomycetes</taxon>
        <taxon>Pucciniales</taxon>
        <taxon>Pucciniaceae</taxon>
        <taxon>Puccinia</taxon>
    </lineage>
</organism>
<dbReference type="InterPro" id="IPR011765">
    <property type="entry name" value="Pept_M16_N"/>
</dbReference>
<dbReference type="VEuPathDB" id="FungiDB:PSTT_04664"/>
<feature type="domain" description="Peptidase M16 N-terminal" evidence="2">
    <location>
        <begin position="124"/>
        <end position="176"/>
    </location>
</feature>
<dbReference type="EMBL" id="PKSM01000160">
    <property type="protein sequence ID" value="POW06319.1"/>
    <property type="molecule type" value="Genomic_DNA"/>
</dbReference>
<comment type="caution">
    <text evidence="4">The sequence shown here is derived from an EMBL/GenBank/DDBJ whole genome shotgun (WGS) entry which is preliminary data.</text>
</comment>
<protein>
    <submittedName>
        <fullName evidence="4">Uncharacterized protein</fullName>
    </submittedName>
</protein>
<dbReference type="PANTHER" id="PTHR43016">
    <property type="entry name" value="PRESEQUENCE PROTEASE"/>
    <property type="match status" value="1"/>
</dbReference>
<dbReference type="Pfam" id="PF00675">
    <property type="entry name" value="Peptidase_M16"/>
    <property type="match status" value="1"/>
</dbReference>
<evidence type="ECO:0000313" key="5">
    <source>
        <dbReference type="Proteomes" id="UP000238274"/>
    </source>
</evidence>
<dbReference type="Proteomes" id="UP000238274">
    <property type="component" value="Unassembled WGS sequence"/>
</dbReference>
<dbReference type="FunFam" id="3.30.830.10:FF:000031">
    <property type="entry name" value="Putative zinc metalloprotease"/>
    <property type="match status" value="1"/>
</dbReference>